<evidence type="ECO:0000313" key="1">
    <source>
        <dbReference type="EMBL" id="RUT42875.1"/>
    </source>
</evidence>
<sequence>MNKTVKPVAFYLPQYHQVEENSLWWGKGFTEWTNVARAKPNFWEHYQPHVPKDLGFYDLSNVEVMREQAKMAELYGLYGFCFYFYWFNGRRILETPLNNYIQSNIDFPFCFCWANENWTRTWDGLDKEILLKQNHNPEDDLNLIRYLIPIFKDDRYIKVDGKPMFVVYRVDLFPDIKQTVKIWREEAKKAGFEDIHLCAVQFYGIDDPTQWGFDAAIEFPPHKFINPENKPVNMPQIANPNFSGGIVDYPKVVSQALQARSKDYIWYRGIVPSWDNTARRQDNPHLIINSSPNLYRFWLRYIVQYSEDAYLEENRFVFINAWNEWGEGCHLEPDLKNGNAYLEATAKALQKLDFDLNEFISYTALTNSEMKIFVEEYNKAISLSVLYAQENRNLNLKLHDKTSRAYFVKNSIKEKLKNYPKMYKLTRAIYLKVRGK</sequence>
<organism evidence="1 2">
    <name type="scientific">Paenibacillus anaericanus</name>
    <dbReference type="NCBI Taxonomy" id="170367"/>
    <lineage>
        <taxon>Bacteria</taxon>
        <taxon>Bacillati</taxon>
        <taxon>Bacillota</taxon>
        <taxon>Bacilli</taxon>
        <taxon>Bacillales</taxon>
        <taxon>Paenibacillaceae</taxon>
        <taxon>Paenibacillus</taxon>
    </lineage>
</organism>
<accession>A0A3S1BJW4</accession>
<name>A0A3S1BJW4_9BACL</name>
<comment type="caution">
    <text evidence="1">The sequence shown here is derived from an EMBL/GenBank/DDBJ whole genome shotgun (WGS) entry which is preliminary data.</text>
</comment>
<dbReference type="PANTHER" id="PTHR41244">
    <property type="entry name" value="RHAMNAN SYNTHESIS F"/>
    <property type="match status" value="1"/>
</dbReference>
<dbReference type="GO" id="GO:0016787">
    <property type="term" value="F:hydrolase activity"/>
    <property type="evidence" value="ECO:0007669"/>
    <property type="project" value="UniProtKB-KW"/>
</dbReference>
<keyword evidence="1" id="KW-0378">Hydrolase</keyword>
<dbReference type="InterPro" id="IPR032719">
    <property type="entry name" value="WbsX"/>
</dbReference>
<keyword evidence="2" id="KW-1185">Reference proteome</keyword>
<dbReference type="RefSeq" id="WP_127194181.1">
    <property type="nucleotide sequence ID" value="NZ_RZNY01000024.1"/>
</dbReference>
<evidence type="ECO:0000313" key="2">
    <source>
        <dbReference type="Proteomes" id="UP000279446"/>
    </source>
</evidence>
<dbReference type="EMBL" id="RZNY01000024">
    <property type="protein sequence ID" value="RUT42875.1"/>
    <property type="molecule type" value="Genomic_DNA"/>
</dbReference>
<dbReference type="PANTHER" id="PTHR41244:SF1">
    <property type="entry name" value="GLYCOSYLTRANSFERASE"/>
    <property type="match status" value="1"/>
</dbReference>
<dbReference type="AlphaFoldDB" id="A0A3S1BJW4"/>
<dbReference type="Proteomes" id="UP000279446">
    <property type="component" value="Unassembled WGS sequence"/>
</dbReference>
<gene>
    <name evidence="1" type="ORF">EJP82_21840</name>
</gene>
<reference evidence="1 2" key="1">
    <citation type="submission" date="2018-12" db="EMBL/GenBank/DDBJ databases">
        <authorList>
            <person name="Sun L."/>
            <person name="Chen Z."/>
        </authorList>
    </citation>
    <scope>NUCLEOTIDE SEQUENCE [LARGE SCALE GENOMIC DNA]</scope>
    <source>
        <strain evidence="1 2">DSM 15890</strain>
    </source>
</reference>
<dbReference type="OrthoDB" id="9816424at2"/>
<dbReference type="Pfam" id="PF14307">
    <property type="entry name" value="Glyco_tran_WbsX"/>
    <property type="match status" value="1"/>
</dbReference>
<dbReference type="CDD" id="cd11579">
    <property type="entry name" value="Glyco_tran_WbsX"/>
    <property type="match status" value="1"/>
</dbReference>
<dbReference type="Gene3D" id="3.20.20.80">
    <property type="entry name" value="Glycosidases"/>
    <property type="match status" value="1"/>
</dbReference>
<proteinExistence type="predicted"/>
<protein>
    <submittedName>
        <fullName evidence="1">Glycosyl hydrolase</fullName>
    </submittedName>
</protein>